<organism evidence="1 2">
    <name type="scientific">Nitrincola iocasae</name>
    <dbReference type="NCBI Taxonomy" id="2614693"/>
    <lineage>
        <taxon>Bacteria</taxon>
        <taxon>Pseudomonadati</taxon>
        <taxon>Pseudomonadota</taxon>
        <taxon>Gammaproteobacteria</taxon>
        <taxon>Oceanospirillales</taxon>
        <taxon>Oceanospirillaceae</taxon>
        <taxon>Nitrincola</taxon>
    </lineage>
</organism>
<gene>
    <name evidence="1" type="ORF">F5I99_03660</name>
</gene>
<sequence length="121" mass="13864">MITLDSIILPDMIWSDEFTWRPVWQRTERTLTQKLFIETGPIHKGRPVTLTDAWVTRATLQQLQTLASTPGTTHTLTLQGQTYTVAWRHTEQALTAEPIKPVTDPDDDDFYSLILRLMVVA</sequence>
<keyword evidence="2" id="KW-1185">Reference proteome</keyword>
<proteinExistence type="predicted"/>
<evidence type="ECO:0000313" key="1">
    <source>
        <dbReference type="EMBL" id="QEW05658.1"/>
    </source>
</evidence>
<evidence type="ECO:0000313" key="2">
    <source>
        <dbReference type="Proteomes" id="UP000325606"/>
    </source>
</evidence>
<name>A0A5J6LBK5_9GAMM</name>
<accession>A0A5J6LBK5</accession>
<dbReference type="AlphaFoldDB" id="A0A5J6LBK5"/>
<dbReference type="KEGG" id="nik:F5I99_03660"/>
<reference evidence="1 2" key="1">
    <citation type="submission" date="2019-09" db="EMBL/GenBank/DDBJ databases">
        <title>Nitrincola iocasae sp. nov., a bacterium isolated from the sediment collected at a cold seep field in South China Sea.</title>
        <authorList>
            <person name="Zhang H."/>
            <person name="Wang H."/>
            <person name="Li C."/>
        </authorList>
    </citation>
    <scope>NUCLEOTIDE SEQUENCE [LARGE SCALE GENOMIC DNA]</scope>
    <source>
        <strain evidence="1 2">KXZD1103</strain>
    </source>
</reference>
<protein>
    <submittedName>
        <fullName evidence="1">Uncharacterized protein</fullName>
    </submittedName>
</protein>
<dbReference type="RefSeq" id="WP_151053702.1">
    <property type="nucleotide sequence ID" value="NZ_CP044222.1"/>
</dbReference>
<dbReference type="EMBL" id="CP044222">
    <property type="protein sequence ID" value="QEW05658.1"/>
    <property type="molecule type" value="Genomic_DNA"/>
</dbReference>
<dbReference type="Proteomes" id="UP000325606">
    <property type="component" value="Chromosome"/>
</dbReference>